<reference evidence="1" key="1">
    <citation type="submission" date="2021-02" db="EMBL/GenBank/DDBJ databases">
        <authorList>
            <person name="Dougan E. K."/>
            <person name="Rhodes N."/>
            <person name="Thang M."/>
            <person name="Chan C."/>
        </authorList>
    </citation>
    <scope>NUCLEOTIDE SEQUENCE</scope>
</reference>
<dbReference type="Proteomes" id="UP000604046">
    <property type="component" value="Unassembled WGS sequence"/>
</dbReference>
<organism evidence="1 2">
    <name type="scientific">Symbiodinium natans</name>
    <dbReference type="NCBI Taxonomy" id="878477"/>
    <lineage>
        <taxon>Eukaryota</taxon>
        <taxon>Sar</taxon>
        <taxon>Alveolata</taxon>
        <taxon>Dinophyceae</taxon>
        <taxon>Suessiales</taxon>
        <taxon>Symbiodiniaceae</taxon>
        <taxon>Symbiodinium</taxon>
    </lineage>
</organism>
<dbReference type="AlphaFoldDB" id="A0A812L1M6"/>
<dbReference type="EMBL" id="CAJNDS010000899">
    <property type="protein sequence ID" value="CAE7239944.1"/>
    <property type="molecule type" value="Genomic_DNA"/>
</dbReference>
<accession>A0A812L1M6</accession>
<keyword evidence="2" id="KW-1185">Reference proteome</keyword>
<comment type="caution">
    <text evidence="1">The sequence shown here is derived from an EMBL/GenBank/DDBJ whole genome shotgun (WGS) entry which is preliminary data.</text>
</comment>
<evidence type="ECO:0000313" key="1">
    <source>
        <dbReference type="EMBL" id="CAE7239944.1"/>
    </source>
</evidence>
<proteinExistence type="predicted"/>
<protein>
    <submittedName>
        <fullName evidence="1">Uncharacterized protein</fullName>
    </submittedName>
</protein>
<evidence type="ECO:0000313" key="2">
    <source>
        <dbReference type="Proteomes" id="UP000604046"/>
    </source>
</evidence>
<sequence length="170" mass="19149">MALEAGLETAASQAAQRSIRSFATRWQTLPGANATEADPLLQQMEDEVNDLHKQVSLLSSKKLSRAEEVRQTALRTAAYTNKLYMKKAKVLGMYQQTAAAKKMEQRVLMDSVGELASNSSTEHESLRNAQKALRFFDSTWWQVRRHLDDYLQAVFVVETEVATSLLAVER</sequence>
<name>A0A812L1M6_9DINO</name>
<gene>
    <name evidence="1" type="ORF">SNAT2548_LOCUS10699</name>
</gene>